<dbReference type="Proteomes" id="UP000436181">
    <property type="component" value="Unassembled WGS sequence"/>
</dbReference>
<dbReference type="Gene3D" id="3.40.50.620">
    <property type="entry name" value="HUPs"/>
    <property type="match status" value="1"/>
</dbReference>
<comment type="caution">
    <text evidence="10">The sequence shown here is derived from an EMBL/GenBank/DDBJ whole genome shotgun (WGS) entry which is preliminary data.</text>
</comment>
<evidence type="ECO:0000256" key="1">
    <source>
        <dbReference type="ARBA" id="ARBA00022490"/>
    </source>
</evidence>
<evidence type="ECO:0000313" key="10">
    <source>
        <dbReference type="EMBL" id="KAB3519861.1"/>
    </source>
</evidence>
<reference evidence="10 11" key="1">
    <citation type="submission" date="2019-10" db="EMBL/GenBank/DDBJ databases">
        <title>Corynebacterium sp novel species isolated from the respiratory tract of Marmot.</title>
        <authorList>
            <person name="Zhang G."/>
        </authorList>
    </citation>
    <scope>NUCLEOTIDE SEQUENCE [LARGE SCALE GENOMIC DNA]</scope>
    <source>
        <strain evidence="10 11">336</strain>
    </source>
</reference>
<keyword evidence="2 7" id="KW-0436">Ligase</keyword>
<dbReference type="InterPro" id="IPR011063">
    <property type="entry name" value="TilS/TtcA_N"/>
</dbReference>
<dbReference type="RefSeq" id="WP_151844635.1">
    <property type="nucleotide sequence ID" value="NZ_WBZJ01000003.1"/>
</dbReference>
<evidence type="ECO:0000256" key="6">
    <source>
        <dbReference type="ARBA" id="ARBA00048539"/>
    </source>
</evidence>
<dbReference type="CDD" id="cd01992">
    <property type="entry name" value="TilS_N"/>
    <property type="match status" value="1"/>
</dbReference>
<evidence type="ECO:0000256" key="2">
    <source>
        <dbReference type="ARBA" id="ARBA00022598"/>
    </source>
</evidence>
<evidence type="ECO:0000256" key="5">
    <source>
        <dbReference type="ARBA" id="ARBA00022840"/>
    </source>
</evidence>
<dbReference type="InterPro" id="IPR015262">
    <property type="entry name" value="tRNA_Ile_lys_synt_subst-bd"/>
</dbReference>
<dbReference type="EMBL" id="WBZJ01000003">
    <property type="protein sequence ID" value="KAB3519861.1"/>
    <property type="molecule type" value="Genomic_DNA"/>
</dbReference>
<dbReference type="HAMAP" id="MF_01161">
    <property type="entry name" value="tRNA_Ile_lys_synt"/>
    <property type="match status" value="1"/>
</dbReference>
<dbReference type="SUPFAM" id="SSF52402">
    <property type="entry name" value="Adenine nucleotide alpha hydrolases-like"/>
    <property type="match status" value="1"/>
</dbReference>
<feature type="domain" description="tRNA(Ile)-lysidine synthase substrate-binding" evidence="9">
    <location>
        <begin position="257"/>
        <end position="311"/>
    </location>
</feature>
<comment type="function">
    <text evidence="7">Ligates lysine onto the cytidine present at position 34 of the AUA codon-specific tRNA(Ile) that contains the anticodon CAU, in an ATP-dependent manner. Cytidine is converted to lysidine, thus changing the amino acid specificity of the tRNA from methionine to isoleucine.</text>
</comment>
<evidence type="ECO:0000259" key="8">
    <source>
        <dbReference type="Pfam" id="PF01171"/>
    </source>
</evidence>
<dbReference type="InterPro" id="IPR014729">
    <property type="entry name" value="Rossmann-like_a/b/a_fold"/>
</dbReference>
<comment type="subcellular location">
    <subcellularLocation>
        <location evidence="7">Cytoplasm</location>
    </subcellularLocation>
</comment>
<dbReference type="PANTHER" id="PTHR43033">
    <property type="entry name" value="TRNA(ILE)-LYSIDINE SYNTHASE-RELATED"/>
    <property type="match status" value="1"/>
</dbReference>
<keyword evidence="11" id="KW-1185">Reference proteome</keyword>
<dbReference type="EC" id="6.3.4.19" evidence="7"/>
<feature type="domain" description="tRNA(Ile)-lysidine/2-thiocytidine synthase N-terminal" evidence="8">
    <location>
        <begin position="26"/>
        <end position="206"/>
    </location>
</feature>
<dbReference type="InterPro" id="IPR012795">
    <property type="entry name" value="tRNA_Ile_lys_synt_N"/>
</dbReference>
<feature type="binding site" evidence="7">
    <location>
        <begin position="31"/>
        <end position="36"/>
    </location>
    <ligand>
        <name>ATP</name>
        <dbReference type="ChEBI" id="CHEBI:30616"/>
    </ligand>
</feature>
<gene>
    <name evidence="7 10" type="primary">tilS</name>
    <name evidence="10" type="ORF">F8377_08090</name>
</gene>
<dbReference type="GO" id="GO:0032267">
    <property type="term" value="F:tRNA(Ile)-lysidine synthase activity"/>
    <property type="evidence" value="ECO:0007669"/>
    <property type="project" value="UniProtKB-EC"/>
</dbReference>
<dbReference type="NCBIfam" id="TIGR02432">
    <property type="entry name" value="lysidine_TilS_N"/>
    <property type="match status" value="1"/>
</dbReference>
<sequence>MSLHSQFRRWLRELPPEAQLSQAADVVVGLSGGADSLALTRAAVRVGLSVHAVVVDHQLQADSGAVARRAAEQATHLGAASAHVVACDVDGTTEGAARHARYQALGHAAAQLGKAALPVLVAHTARDDAEGVILGLIRGSGAASLAGMRPVTFDHPVVDAGAAWLGRPLLTVTREMTEQECAHAGLSVYEDPHNSSADYLRSRLRTELFPVLNRIAGQDVSANLSRTARLLRQDEDALTQQARQIVPSLLSPDGERLDCKGVMAVEGALRRRIIKQWLSPTAGALTSTHLERIEQLVVNYTGQGAVSVPWPTMDGHAPDHARLAVARVTGYLTIIHEPR</sequence>
<dbReference type="PANTHER" id="PTHR43033:SF1">
    <property type="entry name" value="TRNA(ILE)-LYSIDINE SYNTHASE-RELATED"/>
    <property type="match status" value="1"/>
</dbReference>
<comment type="similarity">
    <text evidence="7">Belongs to the tRNA(Ile)-lysidine synthase family.</text>
</comment>
<keyword evidence="3 7" id="KW-0819">tRNA processing</keyword>
<evidence type="ECO:0000256" key="4">
    <source>
        <dbReference type="ARBA" id="ARBA00022741"/>
    </source>
</evidence>
<keyword evidence="4 7" id="KW-0547">Nucleotide-binding</keyword>
<accession>A0ABQ6VG00</accession>
<proteinExistence type="inferred from homology"/>
<dbReference type="InterPro" id="IPR012094">
    <property type="entry name" value="tRNA_Ile_lys_synt"/>
</dbReference>
<evidence type="ECO:0000256" key="3">
    <source>
        <dbReference type="ARBA" id="ARBA00022694"/>
    </source>
</evidence>
<comment type="domain">
    <text evidence="7">The N-terminal region contains the highly conserved SGGXDS motif, predicted to be a P-loop motif involved in ATP binding.</text>
</comment>
<organism evidence="10 11">
    <name type="scientific">Corynebacterium zhongnanshanii</name>
    <dbReference type="NCBI Taxonomy" id="2768834"/>
    <lineage>
        <taxon>Bacteria</taxon>
        <taxon>Bacillati</taxon>
        <taxon>Actinomycetota</taxon>
        <taxon>Actinomycetes</taxon>
        <taxon>Mycobacteriales</taxon>
        <taxon>Corynebacteriaceae</taxon>
        <taxon>Corynebacterium</taxon>
    </lineage>
</organism>
<dbReference type="Gene3D" id="1.20.59.20">
    <property type="match status" value="1"/>
</dbReference>
<dbReference type="Pfam" id="PF09179">
    <property type="entry name" value="TilS"/>
    <property type="match status" value="1"/>
</dbReference>
<keyword evidence="1 7" id="KW-0963">Cytoplasm</keyword>
<dbReference type="SUPFAM" id="SSF82829">
    <property type="entry name" value="MesJ substrate recognition domain-like"/>
    <property type="match status" value="1"/>
</dbReference>
<name>A0ABQ6VG00_9CORY</name>
<keyword evidence="5 7" id="KW-0067">ATP-binding</keyword>
<evidence type="ECO:0000313" key="11">
    <source>
        <dbReference type="Proteomes" id="UP000436181"/>
    </source>
</evidence>
<comment type="catalytic activity">
    <reaction evidence="6 7">
        <text>cytidine(34) in tRNA(Ile2) + L-lysine + ATP = lysidine(34) in tRNA(Ile2) + AMP + diphosphate + H(+)</text>
        <dbReference type="Rhea" id="RHEA:43744"/>
        <dbReference type="Rhea" id="RHEA-COMP:10625"/>
        <dbReference type="Rhea" id="RHEA-COMP:10670"/>
        <dbReference type="ChEBI" id="CHEBI:15378"/>
        <dbReference type="ChEBI" id="CHEBI:30616"/>
        <dbReference type="ChEBI" id="CHEBI:32551"/>
        <dbReference type="ChEBI" id="CHEBI:33019"/>
        <dbReference type="ChEBI" id="CHEBI:82748"/>
        <dbReference type="ChEBI" id="CHEBI:83665"/>
        <dbReference type="ChEBI" id="CHEBI:456215"/>
        <dbReference type="EC" id="6.3.4.19"/>
    </reaction>
</comment>
<dbReference type="Pfam" id="PF01171">
    <property type="entry name" value="ATP_bind_3"/>
    <property type="match status" value="1"/>
</dbReference>
<evidence type="ECO:0000256" key="7">
    <source>
        <dbReference type="HAMAP-Rule" id="MF_01161"/>
    </source>
</evidence>
<protein>
    <recommendedName>
        <fullName evidence="7">tRNA(Ile)-lysidine synthase</fullName>
        <ecNumber evidence="7">6.3.4.19</ecNumber>
    </recommendedName>
    <alternativeName>
        <fullName evidence="7">tRNA(Ile)-2-lysyl-cytidine synthase</fullName>
    </alternativeName>
    <alternativeName>
        <fullName evidence="7">tRNA(Ile)-lysidine synthetase</fullName>
    </alternativeName>
</protein>
<evidence type="ECO:0000259" key="9">
    <source>
        <dbReference type="Pfam" id="PF09179"/>
    </source>
</evidence>